<proteinExistence type="predicted"/>
<comment type="caution">
    <text evidence="1">The sequence shown here is derived from an EMBL/GenBank/DDBJ whole genome shotgun (WGS) entry which is preliminary data.</text>
</comment>
<accession>A0A2G9HPB6</accession>
<evidence type="ECO:0000313" key="1">
    <source>
        <dbReference type="EMBL" id="PIN19364.1"/>
    </source>
</evidence>
<organism evidence="1 2">
    <name type="scientific">Handroanthus impetiginosus</name>
    <dbReference type="NCBI Taxonomy" id="429701"/>
    <lineage>
        <taxon>Eukaryota</taxon>
        <taxon>Viridiplantae</taxon>
        <taxon>Streptophyta</taxon>
        <taxon>Embryophyta</taxon>
        <taxon>Tracheophyta</taxon>
        <taxon>Spermatophyta</taxon>
        <taxon>Magnoliopsida</taxon>
        <taxon>eudicotyledons</taxon>
        <taxon>Gunneridae</taxon>
        <taxon>Pentapetalae</taxon>
        <taxon>asterids</taxon>
        <taxon>lamiids</taxon>
        <taxon>Lamiales</taxon>
        <taxon>Bignoniaceae</taxon>
        <taxon>Crescentiina</taxon>
        <taxon>Tabebuia alliance</taxon>
        <taxon>Handroanthus</taxon>
    </lineage>
</organism>
<keyword evidence="2" id="KW-1185">Reference proteome</keyword>
<gene>
    <name evidence="1" type="ORF">CDL12_07957</name>
</gene>
<name>A0A2G9HPB6_9LAMI</name>
<dbReference type="AlphaFoldDB" id="A0A2G9HPB6"/>
<evidence type="ECO:0000313" key="2">
    <source>
        <dbReference type="Proteomes" id="UP000231279"/>
    </source>
</evidence>
<protein>
    <submittedName>
        <fullName evidence="1">Uncharacterized protein</fullName>
    </submittedName>
</protein>
<sequence>MKSVLDETDMDKLELYPPDDLLDMLSTNLARMMSLAACLTQKANRASEVEKRYSSKLDKAKEDALRAVQEKEQLLEKFLESEAGKAALEAPSTETIVLFKSSGEFEELVLDHAEGIYEQMVQDCGRILHETRRISDNDLLLLDTELPFDLARDDVELGVGDSDDKVKREAPPQT</sequence>
<dbReference type="EMBL" id="NKXS01001287">
    <property type="protein sequence ID" value="PIN19364.1"/>
    <property type="molecule type" value="Genomic_DNA"/>
</dbReference>
<dbReference type="Proteomes" id="UP000231279">
    <property type="component" value="Unassembled WGS sequence"/>
</dbReference>
<reference evidence="2" key="1">
    <citation type="journal article" date="2018" name="Gigascience">
        <title>Genome assembly of the Pink Ipe (Handroanthus impetiginosus, Bignoniaceae), a highly valued, ecologically keystone Neotropical timber forest tree.</title>
        <authorList>
            <person name="Silva-Junior O.B."/>
            <person name="Grattapaglia D."/>
            <person name="Novaes E."/>
            <person name="Collevatti R.G."/>
        </authorList>
    </citation>
    <scope>NUCLEOTIDE SEQUENCE [LARGE SCALE GENOMIC DNA]</scope>
    <source>
        <strain evidence="2">cv. UFG-1</strain>
    </source>
</reference>